<dbReference type="EMBL" id="CP045143">
    <property type="protein sequence ID" value="QFR22278.1"/>
    <property type="molecule type" value="Genomic_DNA"/>
</dbReference>
<dbReference type="PROSITE" id="PS51257">
    <property type="entry name" value="PROKAR_LIPOPROTEIN"/>
    <property type="match status" value="1"/>
</dbReference>
<evidence type="ECO:0000313" key="2">
    <source>
        <dbReference type="Proteomes" id="UP000326779"/>
    </source>
</evidence>
<dbReference type="AlphaFoldDB" id="A0A510TXZ5"/>
<proteinExistence type="predicted"/>
<organism evidence="1 2">
    <name type="scientific">Schleiferilactobacillus harbinensis</name>
    <dbReference type="NCBI Taxonomy" id="304207"/>
    <lineage>
        <taxon>Bacteria</taxon>
        <taxon>Bacillati</taxon>
        <taxon>Bacillota</taxon>
        <taxon>Bacilli</taxon>
        <taxon>Lactobacillales</taxon>
        <taxon>Lactobacillaceae</taxon>
        <taxon>Schleiferilactobacillus</taxon>
    </lineage>
</organism>
<reference evidence="1 2" key="1">
    <citation type="submission" date="2019-10" db="EMBL/GenBank/DDBJ databases">
        <title>The completed genome of Lactobacillus harbinensis M1.</title>
        <authorList>
            <person name="Zheng Y."/>
        </authorList>
    </citation>
    <scope>NUCLEOTIDE SEQUENCE [LARGE SCALE GENOMIC DNA]</scope>
    <source>
        <strain evidence="1 2">M1</strain>
    </source>
</reference>
<sequence length="214" mass="22955">MAARQNRIIYRFLLLGCIVLLGACSDQKKAGTAGQESIPTYQVKASYGINVDDPKALVASADYSFVGIVKRETGTSYQNPIPLEQADGTTKKMGEAYTHYTVQVLANLKNKLVTERSIKVTKQGGIREDHSAYDVLAGDSLLKADQAYVFNAYAQADGTLLVSGKNSTVPIKDKPVDAIADSSVVKTYQAAVGTLSAKELEAKQKASDDAQNSQ</sequence>
<protein>
    <submittedName>
        <fullName evidence="1">Cell surface protein</fullName>
    </submittedName>
</protein>
<dbReference type="RefSeq" id="WP_146995227.1">
    <property type="nucleotide sequence ID" value="NZ_BJTX01000069.1"/>
</dbReference>
<gene>
    <name evidence="1" type="ORF">D1010_01805</name>
</gene>
<evidence type="ECO:0000313" key="1">
    <source>
        <dbReference type="EMBL" id="QFR22278.1"/>
    </source>
</evidence>
<dbReference type="Proteomes" id="UP000326779">
    <property type="component" value="Chromosome"/>
</dbReference>
<name>A0A510TXZ5_9LACO</name>
<accession>A0A510TXZ5</accession>
<dbReference type="KEGG" id="lhb:D1010_01805"/>